<dbReference type="EMBL" id="CP152276">
    <property type="protein sequence ID" value="XAE44388.1"/>
    <property type="molecule type" value="Genomic_DNA"/>
</dbReference>
<keyword evidence="10" id="KW-0050">Antiport</keyword>
<feature type="transmembrane region" description="Helical" evidence="10">
    <location>
        <begin position="157"/>
        <end position="176"/>
    </location>
</feature>
<feature type="transmembrane region" description="Helical" evidence="10">
    <location>
        <begin position="380"/>
        <end position="399"/>
    </location>
</feature>
<keyword evidence="10" id="KW-0997">Cell inner membrane</keyword>
<feature type="transmembrane region" description="Helical" evidence="10">
    <location>
        <begin position="347"/>
        <end position="368"/>
    </location>
</feature>
<dbReference type="Proteomes" id="UP001449795">
    <property type="component" value="Chromosome"/>
</dbReference>
<keyword evidence="4 10" id="KW-0812">Transmembrane</keyword>
<evidence type="ECO:0000256" key="4">
    <source>
        <dbReference type="ARBA" id="ARBA00022692"/>
    </source>
</evidence>
<evidence type="ECO:0000313" key="12">
    <source>
        <dbReference type="EMBL" id="XAE44388.1"/>
    </source>
</evidence>
<comment type="similarity">
    <text evidence="10">Belongs to the monovalent cation:proton antiporter 1 (CPA1) transporter (TC 2.A.36) family.</text>
</comment>
<organism evidence="12 13">
    <name type="scientific">Nguyenibacter vanlangensis</name>
    <dbReference type="NCBI Taxonomy" id="1216886"/>
    <lineage>
        <taxon>Bacteria</taxon>
        <taxon>Pseudomonadati</taxon>
        <taxon>Pseudomonadota</taxon>
        <taxon>Alphaproteobacteria</taxon>
        <taxon>Acetobacterales</taxon>
        <taxon>Acetobacteraceae</taxon>
        <taxon>Nguyenibacter</taxon>
    </lineage>
</organism>
<dbReference type="RefSeq" id="WP_342629655.1">
    <property type="nucleotide sequence ID" value="NZ_CP152276.1"/>
</dbReference>
<keyword evidence="8 10" id="KW-0472">Membrane</keyword>
<feature type="transmembrane region" description="Helical" evidence="10">
    <location>
        <begin position="6"/>
        <end position="25"/>
    </location>
</feature>
<dbReference type="InterPro" id="IPR006153">
    <property type="entry name" value="Cation/H_exchanger_TM"/>
</dbReference>
<dbReference type="Pfam" id="PF00999">
    <property type="entry name" value="Na_H_Exchanger"/>
    <property type="match status" value="1"/>
</dbReference>
<comment type="subcellular location">
    <subcellularLocation>
        <location evidence="10">Cell inner membrane</location>
        <topology evidence="10">Multi-pass membrane protein</topology>
    </subcellularLocation>
    <subcellularLocation>
        <location evidence="1">Cell membrane</location>
        <topology evidence="1">Multi-pass membrane protein</topology>
    </subcellularLocation>
</comment>
<feature type="transmembrane region" description="Helical" evidence="10">
    <location>
        <begin position="182"/>
        <end position="207"/>
    </location>
</feature>
<dbReference type="NCBIfam" id="TIGR00831">
    <property type="entry name" value="a_cpa1"/>
    <property type="match status" value="1"/>
</dbReference>
<dbReference type="PANTHER" id="PTHR10110">
    <property type="entry name" value="SODIUM/HYDROGEN EXCHANGER"/>
    <property type="match status" value="1"/>
</dbReference>
<evidence type="ECO:0000259" key="11">
    <source>
        <dbReference type="Pfam" id="PF00999"/>
    </source>
</evidence>
<evidence type="ECO:0000256" key="3">
    <source>
        <dbReference type="ARBA" id="ARBA00022475"/>
    </source>
</evidence>
<evidence type="ECO:0000256" key="1">
    <source>
        <dbReference type="ARBA" id="ARBA00004651"/>
    </source>
</evidence>
<name>A0ABZ3D9E8_9PROT</name>
<feature type="transmembrane region" description="Helical" evidence="10">
    <location>
        <begin position="86"/>
        <end position="105"/>
    </location>
</feature>
<keyword evidence="13" id="KW-1185">Reference proteome</keyword>
<keyword evidence="7 10" id="KW-0406">Ion transport</keyword>
<accession>A0ABZ3D9E8</accession>
<reference evidence="12 13" key="1">
    <citation type="submission" date="2024-04" db="EMBL/GenBank/DDBJ databases">
        <title>Complete genome sequence of Nguyenibacter vanlangesis HBCM-1154, a strain capable of nitrogen fixation, IAA production, and phosphorus solubilization isolated from sugarcane soil.</title>
        <authorList>
            <person name="MY HANH P."/>
        </authorList>
    </citation>
    <scope>NUCLEOTIDE SEQUENCE [LARGE SCALE GENOMIC DNA]</scope>
    <source>
        <strain evidence="12 13">HBCM 1154</strain>
    </source>
</reference>
<dbReference type="InterPro" id="IPR018422">
    <property type="entry name" value="Cation/H_exchanger_CPA1"/>
</dbReference>
<keyword evidence="6 10" id="KW-0915">Sodium</keyword>
<evidence type="ECO:0000256" key="6">
    <source>
        <dbReference type="ARBA" id="ARBA00023053"/>
    </source>
</evidence>
<sequence length="531" mass="57066">MPAVFQYESLLGLVAAAVLLEFVAWRLRLPPAAALISGGIALALIPGTPDLSIDPGLVLIVFLPPLLMSGAYFTVWREFRANLSSILMLAVGAVGFTTLLVGLATKWMVPGLPWAVCFTLGAIVSPPDAVAADAVLERVSLPSRITALLRGESLLNDAAGLVLFRFALTAALTGAFSLADAISTFCVLSIGGVVVGYIIGQGGLFLIRRLRDSELAIVATFLLAAIAYIGGESLHVSGVISTVTAGLLVGWHQHTDFSAATRVRAQAFWKITVFLMEAVLFIMIGLSLKGVLARIHTVDDGLHTLLLPAAIVVATVIIARFAWLLGSHVLLRTIQMFGFFRARRSSVATAALMSWAGMRGVVTLVAALSLPDSLPGRDMILVSAFAVILVTVLVQGSTLGRAIRCLRLNGAEDLLVRQESEDMAWIRMSDAQQAAVIAMSQQPDGTQSHPRLVEQYTHRTQMAIALAKDRKLHRHKEIAHFQVILAAIEAGRMALITLHRSGDIHDKTLRKMEEELDMQQIAAEIRISETG</sequence>
<dbReference type="InterPro" id="IPR004705">
    <property type="entry name" value="Cation/H_exchanger_CPA1_bac"/>
</dbReference>
<evidence type="ECO:0000256" key="9">
    <source>
        <dbReference type="ARBA" id="ARBA00023201"/>
    </source>
</evidence>
<evidence type="ECO:0000256" key="8">
    <source>
        <dbReference type="ARBA" id="ARBA00023136"/>
    </source>
</evidence>
<gene>
    <name evidence="12" type="ORF">AAC691_08140</name>
</gene>
<comment type="caution">
    <text evidence="10">Lacks conserved residue(s) required for the propagation of feature annotation.</text>
</comment>
<evidence type="ECO:0000256" key="10">
    <source>
        <dbReference type="RuleBase" id="RU366002"/>
    </source>
</evidence>
<keyword evidence="2 10" id="KW-0813">Transport</keyword>
<evidence type="ECO:0000256" key="2">
    <source>
        <dbReference type="ARBA" id="ARBA00022448"/>
    </source>
</evidence>
<protein>
    <submittedName>
        <fullName evidence="12">Na+/H+ antiporter</fullName>
    </submittedName>
</protein>
<feature type="transmembrane region" description="Helical" evidence="10">
    <location>
        <begin position="267"/>
        <end position="286"/>
    </location>
</feature>
<comment type="function">
    <text evidence="10">Na(+)/H(+) antiporter that extrudes sodium in exchange for external protons.</text>
</comment>
<keyword evidence="5 10" id="KW-1133">Transmembrane helix</keyword>
<feature type="transmembrane region" description="Helical" evidence="10">
    <location>
        <begin position="236"/>
        <end position="255"/>
    </location>
</feature>
<feature type="domain" description="Cation/H+ exchanger transmembrane" evidence="11">
    <location>
        <begin position="17"/>
        <end position="402"/>
    </location>
</feature>
<dbReference type="Gene3D" id="6.10.140.1330">
    <property type="match status" value="1"/>
</dbReference>
<keyword evidence="3" id="KW-1003">Cell membrane</keyword>
<feature type="transmembrane region" description="Helical" evidence="10">
    <location>
        <begin position="306"/>
        <end position="326"/>
    </location>
</feature>
<evidence type="ECO:0000256" key="5">
    <source>
        <dbReference type="ARBA" id="ARBA00022989"/>
    </source>
</evidence>
<proteinExistence type="inferred from homology"/>
<dbReference type="PANTHER" id="PTHR10110:SF86">
    <property type="entry name" value="SODIUM_HYDROGEN EXCHANGER 7"/>
    <property type="match status" value="1"/>
</dbReference>
<keyword evidence="9 10" id="KW-0739">Sodium transport</keyword>
<feature type="transmembrane region" description="Helical" evidence="10">
    <location>
        <begin position="55"/>
        <end position="74"/>
    </location>
</feature>
<evidence type="ECO:0000313" key="13">
    <source>
        <dbReference type="Proteomes" id="UP001449795"/>
    </source>
</evidence>
<evidence type="ECO:0000256" key="7">
    <source>
        <dbReference type="ARBA" id="ARBA00023065"/>
    </source>
</evidence>